<feature type="signal peptide" evidence="1">
    <location>
        <begin position="1"/>
        <end position="26"/>
    </location>
</feature>
<proteinExistence type="predicted"/>
<protein>
    <submittedName>
        <fullName evidence="2">Uncharacterized protein</fullName>
    </submittedName>
</protein>
<organism evidence="2">
    <name type="scientific">Planktothricoides raciborskii GIHE-MW2</name>
    <dbReference type="NCBI Taxonomy" id="2792601"/>
    <lineage>
        <taxon>Bacteria</taxon>
        <taxon>Bacillati</taxon>
        <taxon>Cyanobacteriota</taxon>
        <taxon>Cyanophyceae</taxon>
        <taxon>Oscillatoriophycideae</taxon>
        <taxon>Oscillatoriales</taxon>
        <taxon>Oscillatoriaceae</taxon>
        <taxon>Planktothricoides</taxon>
    </lineage>
</organism>
<evidence type="ECO:0000313" key="2">
    <source>
        <dbReference type="EMBL" id="XCM36475.1"/>
    </source>
</evidence>
<dbReference type="RefSeq" id="WP_054467303.1">
    <property type="nucleotide sequence ID" value="NZ_CP159837.1"/>
</dbReference>
<dbReference type="AlphaFoldDB" id="A0AAU8JCI2"/>
<sequence>MKLLKNFKNLLFMLASTALVCPPVWAVPSTNADGDYIFPQRRGNRQVNWQVSDRDPKGLNCRMPRQFQGVYLDSIDVPAPLQENNRHDITQWSVLTVFKTGQRLQAVTGNMANQIVLLDYRGKPWIPVDSINGNCFVRANNRFIMPIPEDPSTLETLED</sequence>
<name>A0AAU8JCI2_9CYAN</name>
<gene>
    <name evidence="2" type="ORF">ABWT76_005236</name>
</gene>
<keyword evidence="1" id="KW-0732">Signal</keyword>
<dbReference type="EMBL" id="CP159837">
    <property type="protein sequence ID" value="XCM36475.1"/>
    <property type="molecule type" value="Genomic_DNA"/>
</dbReference>
<accession>A0AAU8JCI2</accession>
<reference evidence="2" key="1">
    <citation type="submission" date="2024-07" db="EMBL/GenBank/DDBJ databases">
        <authorList>
            <person name="Kim Y.J."/>
            <person name="Jeong J.Y."/>
        </authorList>
    </citation>
    <scope>NUCLEOTIDE SEQUENCE</scope>
    <source>
        <strain evidence="2">GIHE-MW2</strain>
    </source>
</reference>
<feature type="chain" id="PRO_5043336217" evidence="1">
    <location>
        <begin position="27"/>
        <end position="159"/>
    </location>
</feature>
<evidence type="ECO:0000256" key="1">
    <source>
        <dbReference type="SAM" id="SignalP"/>
    </source>
</evidence>